<name>A0A9W6S9X0_9ACTN</name>
<dbReference type="InterPro" id="IPR036291">
    <property type="entry name" value="NAD(P)-bd_dom_sf"/>
</dbReference>
<dbReference type="InterPro" id="IPR051606">
    <property type="entry name" value="Polyketide_Oxido-like"/>
</dbReference>
<gene>
    <name evidence="2" type="ORF">Airi02_064760</name>
</gene>
<dbReference type="AlphaFoldDB" id="A0A9W6S9X0"/>
<keyword evidence="3" id="KW-1185">Reference proteome</keyword>
<dbReference type="GO" id="GO:0042602">
    <property type="term" value="F:riboflavin reductase (NADPH) activity"/>
    <property type="evidence" value="ECO:0007669"/>
    <property type="project" value="TreeGrafter"/>
</dbReference>
<evidence type="ECO:0000259" key="1">
    <source>
        <dbReference type="Pfam" id="PF13460"/>
    </source>
</evidence>
<dbReference type="Gene3D" id="3.40.50.720">
    <property type="entry name" value="NAD(P)-binding Rossmann-like Domain"/>
    <property type="match status" value="1"/>
</dbReference>
<sequence length="228" mass="23818">MKLTIFAATGGIGRQIFEQAVAAGHEVTAVARDPRSLAGEARLIAADLTAADPAVLASAVAKSDAVLSGLGPRKPRTEAGITSRGTEAILTAMRTAGVRRLVVVSAAPVGTVPSPGRPNPPKHDPGDGFFMRHLGSRFAHAMLGAHFADLAVMEDLVRESGLDWTISRPPQLTDGPLTGDYRTAYGRNIRGGTRVSRANVAHHMLAVIDQPSAINKIIGIADQRGGAR</sequence>
<dbReference type="PANTHER" id="PTHR43355:SF2">
    <property type="entry name" value="FLAVIN REDUCTASE (NADPH)"/>
    <property type="match status" value="1"/>
</dbReference>
<dbReference type="Pfam" id="PF13460">
    <property type="entry name" value="NAD_binding_10"/>
    <property type="match status" value="1"/>
</dbReference>
<proteinExistence type="predicted"/>
<comment type="caution">
    <text evidence="2">The sequence shown here is derived from an EMBL/GenBank/DDBJ whole genome shotgun (WGS) entry which is preliminary data.</text>
</comment>
<evidence type="ECO:0000313" key="3">
    <source>
        <dbReference type="Proteomes" id="UP001165074"/>
    </source>
</evidence>
<accession>A0A9W6S9X0</accession>
<dbReference type="PANTHER" id="PTHR43355">
    <property type="entry name" value="FLAVIN REDUCTASE (NADPH)"/>
    <property type="match status" value="1"/>
</dbReference>
<dbReference type="Proteomes" id="UP001165074">
    <property type="component" value="Unassembled WGS sequence"/>
</dbReference>
<dbReference type="RefSeq" id="WP_285578344.1">
    <property type="nucleotide sequence ID" value="NZ_BSTK01000010.1"/>
</dbReference>
<reference evidence="2" key="1">
    <citation type="submission" date="2023-03" db="EMBL/GenBank/DDBJ databases">
        <title>Actinoallomurus iriomotensis NBRC 103684.</title>
        <authorList>
            <person name="Ichikawa N."/>
            <person name="Sato H."/>
            <person name="Tonouchi N."/>
        </authorList>
    </citation>
    <scope>NUCLEOTIDE SEQUENCE</scope>
    <source>
        <strain evidence="2">NBRC 103684</strain>
    </source>
</reference>
<dbReference type="InterPro" id="IPR016040">
    <property type="entry name" value="NAD(P)-bd_dom"/>
</dbReference>
<dbReference type="EMBL" id="BSTK01000010">
    <property type="protein sequence ID" value="GLY88547.1"/>
    <property type="molecule type" value="Genomic_DNA"/>
</dbReference>
<feature type="domain" description="NAD(P)-binding" evidence="1">
    <location>
        <begin position="8"/>
        <end position="211"/>
    </location>
</feature>
<organism evidence="2 3">
    <name type="scientific">Actinoallomurus iriomotensis</name>
    <dbReference type="NCBI Taxonomy" id="478107"/>
    <lineage>
        <taxon>Bacteria</taxon>
        <taxon>Bacillati</taxon>
        <taxon>Actinomycetota</taxon>
        <taxon>Actinomycetes</taxon>
        <taxon>Streptosporangiales</taxon>
        <taxon>Thermomonosporaceae</taxon>
        <taxon>Actinoallomurus</taxon>
    </lineage>
</organism>
<protein>
    <recommendedName>
        <fullName evidence="1">NAD(P)-binding domain-containing protein</fullName>
    </recommendedName>
</protein>
<evidence type="ECO:0000313" key="2">
    <source>
        <dbReference type="EMBL" id="GLY88547.1"/>
    </source>
</evidence>
<dbReference type="SUPFAM" id="SSF51735">
    <property type="entry name" value="NAD(P)-binding Rossmann-fold domains"/>
    <property type="match status" value="1"/>
</dbReference>
<dbReference type="GO" id="GO:0004074">
    <property type="term" value="F:biliverdin reductase [NAD(P)H] activity"/>
    <property type="evidence" value="ECO:0007669"/>
    <property type="project" value="TreeGrafter"/>
</dbReference>